<protein>
    <submittedName>
        <fullName evidence="2">GIY-YIG nuclease family protein</fullName>
    </submittedName>
</protein>
<dbReference type="InterPro" id="IPR018306">
    <property type="entry name" value="Phage_T5_Orf172_DNA-bd"/>
</dbReference>
<dbReference type="EMBL" id="JAOAMU010000002">
    <property type="protein sequence ID" value="MCT2562029.1"/>
    <property type="molecule type" value="Genomic_DNA"/>
</dbReference>
<evidence type="ECO:0000313" key="3">
    <source>
        <dbReference type="Proteomes" id="UP001525566"/>
    </source>
</evidence>
<organism evidence="2 3">
    <name type="scientific">Chryseobacterium herbae</name>
    <dbReference type="NCBI Taxonomy" id="2976476"/>
    <lineage>
        <taxon>Bacteria</taxon>
        <taxon>Pseudomonadati</taxon>
        <taxon>Bacteroidota</taxon>
        <taxon>Flavobacteriia</taxon>
        <taxon>Flavobacteriales</taxon>
        <taxon>Weeksellaceae</taxon>
        <taxon>Chryseobacterium group</taxon>
        <taxon>Chryseobacterium</taxon>
    </lineage>
</organism>
<reference evidence="2 3" key="1">
    <citation type="submission" date="2022-09" db="EMBL/GenBank/DDBJ databases">
        <title>Chryseobacterium oleae sp.nov., isolated from the inter-root soil of Pyrola calliantha H. Andr. in Tibet.</title>
        <authorList>
            <person name="Li Z."/>
        </authorList>
    </citation>
    <scope>NUCLEOTIDE SEQUENCE [LARGE SCALE GENOMIC DNA]</scope>
    <source>
        <strain evidence="3">pc1-10</strain>
    </source>
</reference>
<keyword evidence="3" id="KW-1185">Reference proteome</keyword>
<sequence>MNEIEIEFLTRNKIDFDICADLNGSKMTKYAKLWMENNNKKFAYNAFPCNKNSSHTIKNSKGQCVMCNSARISFQMREHEEGYIYIAGTLWGGKIKIGATTNYEKREKYLNENKGYGFHADWKILAAIKVDEMGLRERQIQIKLEKYREYGLHYYRGKELKKSNEAFRCNYEKAIDIFHELSREHKFHLKIFETNLSKYDFLNLVKDEQIL</sequence>
<feature type="domain" description="Bacteriophage T5 Orf172 DNA-binding" evidence="1">
    <location>
        <begin position="82"/>
        <end position="180"/>
    </location>
</feature>
<name>A0ABT2IT65_9FLAO</name>
<gene>
    <name evidence="2" type="ORF">N0B48_09030</name>
</gene>
<proteinExistence type="predicted"/>
<evidence type="ECO:0000313" key="2">
    <source>
        <dbReference type="EMBL" id="MCT2562029.1"/>
    </source>
</evidence>
<evidence type="ECO:0000259" key="1">
    <source>
        <dbReference type="Pfam" id="PF10544"/>
    </source>
</evidence>
<accession>A0ABT2IT65</accession>
<comment type="caution">
    <text evidence="2">The sequence shown here is derived from an EMBL/GenBank/DDBJ whole genome shotgun (WGS) entry which is preliminary data.</text>
</comment>
<dbReference type="RefSeq" id="WP_259838380.1">
    <property type="nucleotide sequence ID" value="NZ_JAOAMU010000002.1"/>
</dbReference>
<dbReference type="Pfam" id="PF10544">
    <property type="entry name" value="T5orf172"/>
    <property type="match status" value="1"/>
</dbReference>
<dbReference type="Proteomes" id="UP001525566">
    <property type="component" value="Unassembled WGS sequence"/>
</dbReference>